<gene>
    <name evidence="1" type="ORF">CDAR_126541</name>
</gene>
<organism evidence="1 2">
    <name type="scientific">Caerostris darwini</name>
    <dbReference type="NCBI Taxonomy" id="1538125"/>
    <lineage>
        <taxon>Eukaryota</taxon>
        <taxon>Metazoa</taxon>
        <taxon>Ecdysozoa</taxon>
        <taxon>Arthropoda</taxon>
        <taxon>Chelicerata</taxon>
        <taxon>Arachnida</taxon>
        <taxon>Araneae</taxon>
        <taxon>Araneomorphae</taxon>
        <taxon>Entelegynae</taxon>
        <taxon>Araneoidea</taxon>
        <taxon>Araneidae</taxon>
        <taxon>Caerostris</taxon>
    </lineage>
</organism>
<proteinExistence type="predicted"/>
<evidence type="ECO:0000313" key="2">
    <source>
        <dbReference type="Proteomes" id="UP001054837"/>
    </source>
</evidence>
<reference evidence="1 2" key="1">
    <citation type="submission" date="2021-06" db="EMBL/GenBank/DDBJ databases">
        <title>Caerostris darwini draft genome.</title>
        <authorList>
            <person name="Kono N."/>
            <person name="Arakawa K."/>
        </authorList>
    </citation>
    <scope>NUCLEOTIDE SEQUENCE [LARGE SCALE GENOMIC DNA]</scope>
</reference>
<keyword evidence="2" id="KW-1185">Reference proteome</keyword>
<dbReference type="Proteomes" id="UP001054837">
    <property type="component" value="Unassembled WGS sequence"/>
</dbReference>
<name>A0AAV4RJE9_9ARAC</name>
<comment type="caution">
    <text evidence="1">The sequence shown here is derived from an EMBL/GenBank/DDBJ whole genome shotgun (WGS) entry which is preliminary data.</text>
</comment>
<dbReference type="AlphaFoldDB" id="A0AAV4RJE9"/>
<protein>
    <submittedName>
        <fullName evidence="1">Uncharacterized protein</fullName>
    </submittedName>
</protein>
<sequence length="145" mass="16387">MRVDNIYCSIGNIYILRNKLIHSNGPFSKIRSEDELQAPSNRSQNRPLNALCITQPVPIFKFNPPLFRDSTYSTPPPSTPIISGLITELFRVNRLHADSRLDASWLSIHRPHEYAGENAGPPVIRSRRPRFLTGSSLPKYGNFAT</sequence>
<accession>A0AAV4RJE9</accession>
<evidence type="ECO:0000313" key="1">
    <source>
        <dbReference type="EMBL" id="GIY21550.1"/>
    </source>
</evidence>
<dbReference type="EMBL" id="BPLQ01006315">
    <property type="protein sequence ID" value="GIY21550.1"/>
    <property type="molecule type" value="Genomic_DNA"/>
</dbReference>